<dbReference type="RefSeq" id="WP_166192695.1">
    <property type="nucleotide sequence ID" value="NZ_JAAOIV010000002.1"/>
</dbReference>
<sequence>MSLRVIGRRIVAGAVPLALLVSGCASPSPTMSDFQTKTRTTARAVAGTAAVAQVSAQAWSRGQLTDAYADTLVTEAEDDVSSIIQTYDSRQPPTAAAVALKGRLDKPLQDISSALTDLRIALRRNDRRGVAQAVAALRQPLTTLGPLQQVGL</sequence>
<gene>
    <name evidence="2" type="ORF">G9U51_02505</name>
</gene>
<evidence type="ECO:0000313" key="3">
    <source>
        <dbReference type="Proteomes" id="UP000744769"/>
    </source>
</evidence>
<name>A0A967AY98_9MICO</name>
<dbReference type="Proteomes" id="UP000744769">
    <property type="component" value="Unassembled WGS sequence"/>
</dbReference>
<evidence type="ECO:0000313" key="2">
    <source>
        <dbReference type="EMBL" id="NHN54652.1"/>
    </source>
</evidence>
<feature type="signal peptide" evidence="1">
    <location>
        <begin position="1"/>
        <end position="27"/>
    </location>
</feature>
<dbReference type="EMBL" id="JAAOIV010000002">
    <property type="protein sequence ID" value="NHN54652.1"/>
    <property type="molecule type" value="Genomic_DNA"/>
</dbReference>
<dbReference type="AlphaFoldDB" id="A0A967AY98"/>
<organism evidence="2 3">
    <name type="scientific">Metallococcus carri</name>
    <dbReference type="NCBI Taxonomy" id="1656884"/>
    <lineage>
        <taxon>Bacteria</taxon>
        <taxon>Bacillati</taxon>
        <taxon>Actinomycetota</taxon>
        <taxon>Actinomycetes</taxon>
        <taxon>Micrococcales</taxon>
        <taxon>Dermacoccaceae</taxon>
        <taxon>Metallococcus</taxon>
    </lineage>
</organism>
<keyword evidence="1" id="KW-0732">Signal</keyword>
<protein>
    <submittedName>
        <fullName evidence="2">Uncharacterized protein</fullName>
    </submittedName>
</protein>
<evidence type="ECO:0000256" key="1">
    <source>
        <dbReference type="SAM" id="SignalP"/>
    </source>
</evidence>
<comment type="caution">
    <text evidence="2">The sequence shown here is derived from an EMBL/GenBank/DDBJ whole genome shotgun (WGS) entry which is preliminary data.</text>
</comment>
<dbReference type="PROSITE" id="PS51257">
    <property type="entry name" value="PROKAR_LIPOPROTEIN"/>
    <property type="match status" value="1"/>
</dbReference>
<keyword evidence="3" id="KW-1185">Reference proteome</keyword>
<accession>A0A967AY98</accession>
<proteinExistence type="predicted"/>
<feature type="chain" id="PRO_5039721751" evidence="1">
    <location>
        <begin position="28"/>
        <end position="152"/>
    </location>
</feature>
<reference evidence="2" key="1">
    <citation type="submission" date="2020-03" db="EMBL/GenBank/DDBJ databases">
        <title>Draft sequencing of Calidifontibacter sp. DB0510.</title>
        <authorList>
            <person name="Kim D.-U."/>
        </authorList>
    </citation>
    <scope>NUCLEOTIDE SEQUENCE</scope>
    <source>
        <strain evidence="2">DB0510</strain>
    </source>
</reference>